<organism evidence="1 2">
    <name type="scientific">Tanacetum coccineum</name>
    <dbReference type="NCBI Taxonomy" id="301880"/>
    <lineage>
        <taxon>Eukaryota</taxon>
        <taxon>Viridiplantae</taxon>
        <taxon>Streptophyta</taxon>
        <taxon>Embryophyta</taxon>
        <taxon>Tracheophyta</taxon>
        <taxon>Spermatophyta</taxon>
        <taxon>Magnoliopsida</taxon>
        <taxon>eudicotyledons</taxon>
        <taxon>Gunneridae</taxon>
        <taxon>Pentapetalae</taxon>
        <taxon>asterids</taxon>
        <taxon>campanulids</taxon>
        <taxon>Asterales</taxon>
        <taxon>Asteraceae</taxon>
        <taxon>Asteroideae</taxon>
        <taxon>Anthemideae</taxon>
        <taxon>Anthemidinae</taxon>
        <taxon>Tanacetum</taxon>
    </lineage>
</organism>
<keyword evidence="1" id="KW-0695">RNA-directed DNA polymerase</keyword>
<dbReference type="EMBL" id="BQNB010018587">
    <property type="protein sequence ID" value="GJT76026.1"/>
    <property type="molecule type" value="Genomic_DNA"/>
</dbReference>
<dbReference type="PANTHER" id="PTHR33116:SF84">
    <property type="entry name" value="RNA-DIRECTED DNA POLYMERASE"/>
    <property type="match status" value="1"/>
</dbReference>
<dbReference type="InterPro" id="IPR036691">
    <property type="entry name" value="Endo/exonu/phosph_ase_sf"/>
</dbReference>
<protein>
    <submittedName>
        <fullName evidence="1">RNA-directed DNA polymerase, eukaryota, reverse transcriptase zinc-binding domain protein</fullName>
    </submittedName>
</protein>
<proteinExistence type="predicted"/>
<keyword evidence="2" id="KW-1185">Reference proteome</keyword>
<evidence type="ECO:0000313" key="2">
    <source>
        <dbReference type="Proteomes" id="UP001151760"/>
    </source>
</evidence>
<dbReference type="Gene3D" id="3.60.10.10">
    <property type="entry name" value="Endonuclease/exonuclease/phosphatase"/>
    <property type="match status" value="1"/>
</dbReference>
<evidence type="ECO:0000313" key="1">
    <source>
        <dbReference type="EMBL" id="GJT76026.1"/>
    </source>
</evidence>
<sequence>MAHRNGNQASGSKPASSEYFLMESKGNDEVHTKNRFSVLLEDNVDVDMAGDQVTKEGNTIVNIFRESSKNINIQIQSLEKEIVSSNRCIGSTANKRAIALVENKMKETRLSRNLAMPGLYDEMYREDLMRIQELRTKKQMLEVDLFMENYEKNRIGLWRNLEDHKNITGCHPWVMLGDFNVTLYDGENTSKVNVLRDYGVQDFKNCVESLDMEDISMTGTFFIWIQKMKNPNLGILKKLDRIMGNCHFLEEFRACLTNFLPFLEGFLKTVKDNWNAPTEGYAMYVLARRLRLMKKHMRRLNRGNGNVFSNVKKLKLKLQEVQMKLNKDPDSRVLREEEMVCTNSCNSAMLDKERFLRQKYKIEWLKEVCGALSKKIGVEGETYPVDDPIGLFSKKISDIDALEMVKPVSNEDIKSVIFYIEDSKALGPDTFTSKFFKASWGIIGGDVCKAVKEFFFSGKMLGELNTTIISLVPKSKNPRKAFDYRPIACYNVVYKCISKAKRGLRQGNPVSPYMFTIVMKALNLMVKRQISLDNRRALDEFSLSYGLYPSIAKSTIYFGNVPNEVKCKILMVMPFNKRELPAKYLRVPLVCRRLSKVEYKCLVDYVKKKINDWRNKYMSYAGRYVMTLINLLRTSFGLKRKSIWALLVFPGKISARLRAKEFIRTNIEDNMDVKDCLHGMDVIYCLHGMGVVACLHGMGVVACHHGMVVIVYLYGIKVKLALWHG</sequence>
<accession>A0ABQ5GK82</accession>
<keyword evidence="1" id="KW-0808">Transferase</keyword>
<name>A0ABQ5GK82_9ASTR</name>
<dbReference type="SUPFAM" id="SSF56219">
    <property type="entry name" value="DNase I-like"/>
    <property type="match status" value="1"/>
</dbReference>
<dbReference type="GO" id="GO:0003964">
    <property type="term" value="F:RNA-directed DNA polymerase activity"/>
    <property type="evidence" value="ECO:0007669"/>
    <property type="project" value="UniProtKB-KW"/>
</dbReference>
<dbReference type="Proteomes" id="UP001151760">
    <property type="component" value="Unassembled WGS sequence"/>
</dbReference>
<reference evidence="1" key="2">
    <citation type="submission" date="2022-01" db="EMBL/GenBank/DDBJ databases">
        <authorList>
            <person name="Yamashiro T."/>
            <person name="Shiraishi A."/>
            <person name="Satake H."/>
            <person name="Nakayama K."/>
        </authorList>
    </citation>
    <scope>NUCLEOTIDE SEQUENCE</scope>
</reference>
<gene>
    <name evidence="1" type="ORF">Tco_1042751</name>
</gene>
<reference evidence="1" key="1">
    <citation type="journal article" date="2022" name="Int. J. Mol. Sci.">
        <title>Draft Genome of Tanacetum Coccineum: Genomic Comparison of Closely Related Tanacetum-Family Plants.</title>
        <authorList>
            <person name="Yamashiro T."/>
            <person name="Shiraishi A."/>
            <person name="Nakayama K."/>
            <person name="Satake H."/>
        </authorList>
    </citation>
    <scope>NUCLEOTIDE SEQUENCE</scope>
</reference>
<comment type="caution">
    <text evidence="1">The sequence shown here is derived from an EMBL/GenBank/DDBJ whole genome shotgun (WGS) entry which is preliminary data.</text>
</comment>
<keyword evidence="1" id="KW-0548">Nucleotidyltransferase</keyword>
<dbReference type="PANTHER" id="PTHR33116">
    <property type="entry name" value="REVERSE TRANSCRIPTASE ZINC-BINDING DOMAIN-CONTAINING PROTEIN-RELATED-RELATED"/>
    <property type="match status" value="1"/>
</dbReference>